<dbReference type="InterPro" id="IPR051150">
    <property type="entry name" value="SWT21/TCAB1_mRNA_Telomere"/>
</dbReference>
<name>A0A316YXE4_9BASI</name>
<dbReference type="InterPro" id="IPR015943">
    <property type="entry name" value="WD40/YVTN_repeat-like_dom_sf"/>
</dbReference>
<feature type="compositionally biased region" description="Acidic residues" evidence="1">
    <location>
        <begin position="1"/>
        <end position="18"/>
    </location>
</feature>
<dbReference type="OrthoDB" id="239865at2759"/>
<evidence type="ECO:0000313" key="2">
    <source>
        <dbReference type="EMBL" id="PWN92465.1"/>
    </source>
</evidence>
<dbReference type="Proteomes" id="UP000245768">
    <property type="component" value="Unassembled WGS sequence"/>
</dbReference>
<dbReference type="EMBL" id="KZ819635">
    <property type="protein sequence ID" value="PWN92465.1"/>
    <property type="molecule type" value="Genomic_DNA"/>
</dbReference>
<accession>A0A316YXE4</accession>
<dbReference type="GeneID" id="37046821"/>
<feature type="compositionally biased region" description="Low complexity" evidence="1">
    <location>
        <begin position="27"/>
        <end position="38"/>
    </location>
</feature>
<keyword evidence="3" id="KW-1185">Reference proteome</keyword>
<evidence type="ECO:0008006" key="4">
    <source>
        <dbReference type="Google" id="ProtNLM"/>
    </source>
</evidence>
<dbReference type="PANTHER" id="PTHR13211:SF0">
    <property type="entry name" value="TELOMERASE CAJAL BODY PROTEIN 1"/>
    <property type="match status" value="1"/>
</dbReference>
<evidence type="ECO:0000313" key="3">
    <source>
        <dbReference type="Proteomes" id="UP000245768"/>
    </source>
</evidence>
<reference evidence="2 3" key="1">
    <citation type="journal article" date="2018" name="Mol. Biol. Evol.">
        <title>Broad Genomic Sampling Reveals a Smut Pathogenic Ancestry of the Fungal Clade Ustilaginomycotina.</title>
        <authorList>
            <person name="Kijpornyongpan T."/>
            <person name="Mondo S.J."/>
            <person name="Barry K."/>
            <person name="Sandor L."/>
            <person name="Lee J."/>
            <person name="Lipzen A."/>
            <person name="Pangilinan J."/>
            <person name="LaButti K."/>
            <person name="Hainaut M."/>
            <person name="Henrissat B."/>
            <person name="Grigoriev I.V."/>
            <person name="Spatafora J.W."/>
            <person name="Aime M.C."/>
        </authorList>
    </citation>
    <scope>NUCLEOTIDE SEQUENCE [LARGE SCALE GENOMIC DNA]</scope>
    <source>
        <strain evidence="2 3">MCA 4198</strain>
    </source>
</reference>
<feature type="region of interest" description="Disordered" evidence="1">
    <location>
        <begin position="1"/>
        <end position="49"/>
    </location>
</feature>
<dbReference type="AlphaFoldDB" id="A0A316YXE4"/>
<sequence length="450" mass="48486">MRAGDIDDEHEEDEEESIHDEAKNESEAGAGDAAGAEPEPVRHHHASTPLCPEPRRDTFWRRVVWSCDGTHLLCQSEDHHIDLFCVSLPSEQPSSDDGGATSASQAPSWSHTLTVRAPSPILAVEWYPLSTHAEPWTWCFAMSCRDVPVKLVDATTGQTRATYGIIDHVERFLSPLSLAFDLTGTLLYCGLKDAVAVFALAQPGNEPLEMLHLGPTGGWGASRAGQRGLVSCLAVLAEGGDYQQQQQRYDDNGEGANGTGTGELLAVGTLSGTVALYRLDARGCDSLHEGLVCAWKDDDSRGLSQLAFHPSAPHVLFTASRRSDAVRAFDLRYVGTNSLSEGPPPACRLGEFPLEGNEREGGDNEKTQQRLFFDVDGHSRTLVAGGRQGQVSVWDVTVPEHGLRSAEESDASSSFGQSARSECAALLKHKPIKQWRASEDVVACTGSSSA</sequence>
<dbReference type="PANTHER" id="PTHR13211">
    <property type="entry name" value="TELOMERASE CAJAL BODY PROTEIN 1"/>
    <property type="match status" value="1"/>
</dbReference>
<dbReference type="STRING" id="215250.A0A316YXE4"/>
<organism evidence="2 3">
    <name type="scientific">Acaromyces ingoldii</name>
    <dbReference type="NCBI Taxonomy" id="215250"/>
    <lineage>
        <taxon>Eukaryota</taxon>
        <taxon>Fungi</taxon>
        <taxon>Dikarya</taxon>
        <taxon>Basidiomycota</taxon>
        <taxon>Ustilaginomycotina</taxon>
        <taxon>Exobasidiomycetes</taxon>
        <taxon>Exobasidiales</taxon>
        <taxon>Cryptobasidiaceae</taxon>
        <taxon>Acaromyces</taxon>
    </lineage>
</organism>
<dbReference type="InterPro" id="IPR036322">
    <property type="entry name" value="WD40_repeat_dom_sf"/>
</dbReference>
<protein>
    <recommendedName>
        <fullName evidence="4">WD40 repeat-like protein</fullName>
    </recommendedName>
</protein>
<dbReference type="FunCoup" id="A0A316YXE4">
    <property type="interactions" value="464"/>
</dbReference>
<proteinExistence type="predicted"/>
<dbReference type="InParanoid" id="A0A316YXE4"/>
<dbReference type="SUPFAM" id="SSF50978">
    <property type="entry name" value="WD40 repeat-like"/>
    <property type="match status" value="1"/>
</dbReference>
<evidence type="ECO:0000256" key="1">
    <source>
        <dbReference type="SAM" id="MobiDB-lite"/>
    </source>
</evidence>
<gene>
    <name evidence="2" type="ORF">FA10DRAFT_300947</name>
</gene>
<dbReference type="Gene3D" id="2.130.10.10">
    <property type="entry name" value="YVTN repeat-like/Quinoprotein amine dehydrogenase"/>
    <property type="match status" value="1"/>
</dbReference>
<dbReference type="RefSeq" id="XP_025379663.1">
    <property type="nucleotide sequence ID" value="XM_025524905.1"/>
</dbReference>